<keyword evidence="3" id="KW-1185">Reference proteome</keyword>
<gene>
    <name evidence="4" type="primary">LOC113863946</name>
</gene>
<feature type="region of interest" description="Disordered" evidence="1">
    <location>
        <begin position="1"/>
        <end position="81"/>
    </location>
</feature>
<evidence type="ECO:0000313" key="4">
    <source>
        <dbReference type="RefSeq" id="XP_027353553.1"/>
    </source>
</evidence>
<reference evidence="4" key="2">
    <citation type="submission" date="2025-08" db="UniProtKB">
        <authorList>
            <consortium name="RefSeq"/>
        </authorList>
    </citation>
    <scope>IDENTIFICATION</scope>
    <source>
        <tissue evidence="4">Young leaves</tissue>
    </source>
</reference>
<protein>
    <submittedName>
        <fullName evidence="4">VQ motif-containing protein 9</fullName>
    </submittedName>
</protein>
<dbReference type="KEGG" id="aprc:113863946"/>
<dbReference type="Pfam" id="PF05678">
    <property type="entry name" value="VQ"/>
    <property type="match status" value="1"/>
</dbReference>
<feature type="region of interest" description="Disordered" evidence="1">
    <location>
        <begin position="102"/>
        <end position="140"/>
    </location>
</feature>
<reference evidence="3" key="1">
    <citation type="journal article" date="2019" name="Toxins">
        <title>Detection of Abrin-Like and Prepropulchellin-Like Toxin Genes and Transcripts Using Whole Genome Sequencing and Full-Length Transcript Sequencing of Abrus precatorius.</title>
        <authorList>
            <person name="Hovde B.T."/>
            <person name="Daligault H.E."/>
            <person name="Hanschen E.R."/>
            <person name="Kunde Y.A."/>
            <person name="Johnson M.B."/>
            <person name="Starkenburg S.R."/>
            <person name="Johnson S.L."/>
        </authorList>
    </citation>
    <scope>NUCLEOTIDE SEQUENCE [LARGE SCALE GENOMIC DNA]</scope>
</reference>
<dbReference type="PANTHER" id="PTHR33783:SF4">
    <property type="entry name" value="VQ MOTIF-CONTAINING PROTEIN 9"/>
    <property type="match status" value="1"/>
</dbReference>
<feature type="compositionally biased region" description="Pro residues" evidence="1">
    <location>
        <begin position="222"/>
        <end position="231"/>
    </location>
</feature>
<proteinExistence type="predicted"/>
<feature type="region of interest" description="Disordered" evidence="1">
    <location>
        <begin position="213"/>
        <end position="232"/>
    </location>
</feature>
<evidence type="ECO:0000313" key="3">
    <source>
        <dbReference type="Proteomes" id="UP000694853"/>
    </source>
</evidence>
<dbReference type="AlphaFoldDB" id="A0A8B8LE19"/>
<sequence>MDKSCQSSADSTTTSSGITTTSASNSNSSRDHYLRHLNKLSQKISKPIIKNTSQAQPQQNPPTSSFNNQVQPQPQQNLQHQPPVYNINKNEFRDVVQKLTGSPAHDRISTPPPIQQPKPPSSRLQRIRPPPLPQITNRPPPLLNPNIPQPSNVNAVSFSTFPRPAAPLSPLPPFPSVHAPAESPISAYMRDLHNLVTNVDSKQFSGFSPLVSQPQQGMVPSQAPPPPPPVVPSQSMFQMPSSPVPFGCLNSQLSSYPLLSPGLLFSPTSGQLGFPPFPLSPTVPVPSPRWRGN</sequence>
<feature type="compositionally biased region" description="Low complexity" evidence="1">
    <location>
        <begin position="67"/>
        <end position="81"/>
    </location>
</feature>
<organism evidence="3 4">
    <name type="scientific">Abrus precatorius</name>
    <name type="common">Indian licorice</name>
    <name type="synonym">Glycine abrus</name>
    <dbReference type="NCBI Taxonomy" id="3816"/>
    <lineage>
        <taxon>Eukaryota</taxon>
        <taxon>Viridiplantae</taxon>
        <taxon>Streptophyta</taxon>
        <taxon>Embryophyta</taxon>
        <taxon>Tracheophyta</taxon>
        <taxon>Spermatophyta</taxon>
        <taxon>Magnoliopsida</taxon>
        <taxon>eudicotyledons</taxon>
        <taxon>Gunneridae</taxon>
        <taxon>Pentapetalae</taxon>
        <taxon>rosids</taxon>
        <taxon>fabids</taxon>
        <taxon>Fabales</taxon>
        <taxon>Fabaceae</taxon>
        <taxon>Papilionoideae</taxon>
        <taxon>50 kb inversion clade</taxon>
        <taxon>NPAAA clade</taxon>
        <taxon>indigoferoid/millettioid clade</taxon>
        <taxon>Abreae</taxon>
        <taxon>Abrus</taxon>
    </lineage>
</organism>
<feature type="compositionally biased region" description="Pro residues" evidence="1">
    <location>
        <begin position="110"/>
        <end position="120"/>
    </location>
</feature>
<accession>A0A8B8LE19</accession>
<feature type="compositionally biased region" description="Low complexity" evidence="1">
    <location>
        <begin position="7"/>
        <end position="28"/>
    </location>
</feature>
<dbReference type="OrthoDB" id="1934230at2759"/>
<dbReference type="PANTHER" id="PTHR33783">
    <property type="entry name" value="PROTEIN HAIKU1"/>
    <property type="match status" value="1"/>
</dbReference>
<dbReference type="Proteomes" id="UP000694853">
    <property type="component" value="Unplaced"/>
</dbReference>
<name>A0A8B8LE19_ABRPR</name>
<dbReference type="InterPro" id="IPR039612">
    <property type="entry name" value="VQ_5/9/14"/>
</dbReference>
<dbReference type="GeneID" id="113863946"/>
<feature type="domain" description="VQ" evidence="2">
    <location>
        <begin position="80"/>
        <end position="106"/>
    </location>
</feature>
<evidence type="ECO:0000259" key="2">
    <source>
        <dbReference type="Pfam" id="PF05678"/>
    </source>
</evidence>
<feature type="compositionally biased region" description="Polar residues" evidence="1">
    <location>
        <begin position="39"/>
        <end position="66"/>
    </location>
</feature>
<dbReference type="InterPro" id="IPR008889">
    <property type="entry name" value="VQ"/>
</dbReference>
<evidence type="ECO:0000256" key="1">
    <source>
        <dbReference type="SAM" id="MobiDB-lite"/>
    </source>
</evidence>
<feature type="compositionally biased region" description="Pro residues" evidence="1">
    <location>
        <begin position="128"/>
        <end position="140"/>
    </location>
</feature>
<dbReference type="RefSeq" id="XP_027353553.1">
    <property type="nucleotide sequence ID" value="XM_027497752.1"/>
</dbReference>